<evidence type="ECO:0000313" key="3">
    <source>
        <dbReference type="Proteomes" id="UP000034112"/>
    </source>
</evidence>
<keyword evidence="1" id="KW-0853">WD repeat</keyword>
<dbReference type="AlphaFoldDB" id="A0A0F9X946"/>
<dbReference type="InterPro" id="IPR011047">
    <property type="entry name" value="Quinoprotein_ADH-like_sf"/>
</dbReference>
<dbReference type="Pfam" id="PF00400">
    <property type="entry name" value="WD40"/>
    <property type="match status" value="6"/>
</dbReference>
<name>A0A0F9X946_TRIHA</name>
<dbReference type="Proteomes" id="UP000034112">
    <property type="component" value="Unassembled WGS sequence"/>
</dbReference>
<dbReference type="PANTHER" id="PTHR19879">
    <property type="entry name" value="TRANSCRIPTION INITIATION FACTOR TFIID"/>
    <property type="match status" value="1"/>
</dbReference>
<dbReference type="InterPro" id="IPR015943">
    <property type="entry name" value="WD40/YVTN_repeat-like_dom_sf"/>
</dbReference>
<evidence type="ECO:0000256" key="1">
    <source>
        <dbReference type="PROSITE-ProRule" id="PRU00221"/>
    </source>
</evidence>
<dbReference type="InterPro" id="IPR001680">
    <property type="entry name" value="WD40_rpt"/>
</dbReference>
<dbReference type="PANTHER" id="PTHR19879:SF9">
    <property type="entry name" value="TRANSCRIPTION INITIATION FACTOR TFIID SUBUNIT 5"/>
    <property type="match status" value="1"/>
</dbReference>
<dbReference type="InterPro" id="IPR011044">
    <property type="entry name" value="Quino_amine_DH_bsu"/>
</dbReference>
<dbReference type="EMBL" id="JOKZ01000217">
    <property type="protein sequence ID" value="KKP01025.1"/>
    <property type="molecule type" value="Genomic_DNA"/>
</dbReference>
<dbReference type="SUPFAM" id="SSF50998">
    <property type="entry name" value="Quinoprotein alcohol dehydrogenase-like"/>
    <property type="match status" value="1"/>
</dbReference>
<organism evidence="2 3">
    <name type="scientific">Trichoderma harzianum</name>
    <name type="common">Hypocrea lixii</name>
    <dbReference type="NCBI Taxonomy" id="5544"/>
    <lineage>
        <taxon>Eukaryota</taxon>
        <taxon>Fungi</taxon>
        <taxon>Dikarya</taxon>
        <taxon>Ascomycota</taxon>
        <taxon>Pezizomycotina</taxon>
        <taxon>Sordariomycetes</taxon>
        <taxon>Hypocreomycetidae</taxon>
        <taxon>Hypocreales</taxon>
        <taxon>Hypocreaceae</taxon>
        <taxon>Trichoderma</taxon>
    </lineage>
</organism>
<reference evidence="3" key="1">
    <citation type="journal article" date="2015" name="Genome Announc.">
        <title>Draft whole-genome sequence of the biocontrol agent Trichoderma harzianum T6776.</title>
        <authorList>
            <person name="Baroncelli R."/>
            <person name="Piaggeschi G."/>
            <person name="Fiorini L."/>
            <person name="Bertolini E."/>
            <person name="Zapparata A."/>
            <person name="Pe M.E."/>
            <person name="Sarrocco S."/>
            <person name="Vannacci G."/>
        </authorList>
    </citation>
    <scope>NUCLEOTIDE SEQUENCE [LARGE SCALE GENOMIC DNA]</scope>
    <source>
        <strain evidence="3">T6776</strain>
    </source>
</reference>
<comment type="caution">
    <text evidence="2">The sequence shown here is derived from an EMBL/GenBank/DDBJ whole genome shotgun (WGS) entry which is preliminary data.</text>
</comment>
<feature type="repeat" description="WD" evidence="1">
    <location>
        <begin position="475"/>
        <end position="502"/>
    </location>
</feature>
<dbReference type="SMART" id="SM00320">
    <property type="entry name" value="WD40"/>
    <property type="match status" value="10"/>
</dbReference>
<dbReference type="PROSITE" id="PS50294">
    <property type="entry name" value="WD_REPEATS_REGION"/>
    <property type="match status" value="1"/>
</dbReference>
<accession>A0A0F9X946</accession>
<protein>
    <submittedName>
        <fullName evidence="2">Uncharacterized protein</fullName>
    </submittedName>
</protein>
<dbReference type="OrthoDB" id="538223at2759"/>
<dbReference type="PROSITE" id="PS50082">
    <property type="entry name" value="WD_REPEATS_2"/>
    <property type="match status" value="2"/>
</dbReference>
<dbReference type="SUPFAM" id="SSF50960">
    <property type="entry name" value="TolB, C-terminal domain"/>
    <property type="match status" value="1"/>
</dbReference>
<gene>
    <name evidence="2" type="ORF">THAR02_06889</name>
</gene>
<dbReference type="OMA" id="HTHAICC"/>
<dbReference type="SUPFAM" id="SSF50969">
    <property type="entry name" value="YVTN repeat-like/Quinoprotein amine dehydrogenase"/>
    <property type="match status" value="1"/>
</dbReference>
<sequence>MYSRNDEFTVRPKDSLLFYPGNGFRLQLLNEEFPQLLNVPPTEYNVNDMVLNIRFPTEVCCFAYSPDGRFLASPSSLFGEKNAGICIWDAYTGTCIGILKTPALSRASMDSITFSASGELARTYGRAIDGYNLSTRASIEGKREERYPLEFKDLTFSPDGKQLVAMAYSNIFIWDFPSFKEHLYPLPKDQHPIRAIKFLSDDQIAIASKKGLEIWAWKREKRLLHKLHDDTWDICSLAFSPERQWLAAGLGKENPGEGTDDSYAIKIWEVKSGKLLHTYNDLTYVIRHLSFSFDGTRLAAAGWHHNIIGIWDLEKEHFDPLGFELMEYDNTDSREFFQSMVFSPKDLSLAALFHNINGKQHGKRKWSTIRIWDASAFEDEANKRIIQTNGHTHAICCVKFSHNGKFFATADCNGKICIWDGVTGNHQASFESESNGQGDEIFLLISPDDENLATCSIDGKVTIWDAATWSPRQRLIGHERVVSCAVFSPDGKRLVSASDDKTKCIIIWDLHGSPNTDKIVETPPTRRIEIAEKETVPTCMAFSPDGTQLACSADTVKIWNLSPDGSLNNLQQLEDKGSGRRPAFHSISFSQDAEFIIGSGNEHLSLWKIESKECKRSIDVKLRFQSLKWNPDDPQYIFTDLGPYYIREAFDTKRPKDQKQSFWKGRSDFDDEYVRTPPATSPKSVSCTLQKDGSGIHWKGKSLVKFPDRYRPLVWKGSLYMASIHGRKVALGFESGHVTLLNFEGDDTEV</sequence>
<evidence type="ECO:0000313" key="2">
    <source>
        <dbReference type="EMBL" id="KKP01025.1"/>
    </source>
</evidence>
<feature type="repeat" description="WD" evidence="1">
    <location>
        <begin position="388"/>
        <end position="429"/>
    </location>
</feature>
<proteinExistence type="predicted"/>
<dbReference type="Gene3D" id="2.130.10.10">
    <property type="entry name" value="YVTN repeat-like/Quinoprotein amine dehydrogenase"/>
    <property type="match status" value="4"/>
</dbReference>
<dbReference type="CDD" id="cd00200">
    <property type="entry name" value="WD40"/>
    <property type="match status" value="1"/>
</dbReference>